<proteinExistence type="predicted"/>
<organism evidence="12 13">
    <name type="scientific">Seminavis robusta</name>
    <dbReference type="NCBI Taxonomy" id="568900"/>
    <lineage>
        <taxon>Eukaryota</taxon>
        <taxon>Sar</taxon>
        <taxon>Stramenopiles</taxon>
        <taxon>Ochrophyta</taxon>
        <taxon>Bacillariophyta</taxon>
        <taxon>Bacillariophyceae</taxon>
        <taxon>Bacillariophycidae</taxon>
        <taxon>Naviculales</taxon>
        <taxon>Naviculaceae</taxon>
        <taxon>Seminavis</taxon>
    </lineage>
</organism>
<feature type="region of interest" description="Disordered" evidence="10">
    <location>
        <begin position="1"/>
        <end position="47"/>
    </location>
</feature>
<evidence type="ECO:0000256" key="7">
    <source>
        <dbReference type="ARBA" id="ARBA00023136"/>
    </source>
</evidence>
<evidence type="ECO:0000256" key="6">
    <source>
        <dbReference type="ARBA" id="ARBA00022989"/>
    </source>
</evidence>
<keyword evidence="4" id="KW-0732">Signal</keyword>
<keyword evidence="13" id="KW-1185">Reference proteome</keyword>
<accession>A0A9N8HHZ8</accession>
<keyword evidence="6 11" id="KW-1133">Transmembrane helix</keyword>
<feature type="transmembrane region" description="Helical" evidence="11">
    <location>
        <begin position="69"/>
        <end position="92"/>
    </location>
</feature>
<keyword evidence="9" id="KW-0325">Glycoprotein</keyword>
<evidence type="ECO:0000256" key="5">
    <source>
        <dbReference type="ARBA" id="ARBA00022737"/>
    </source>
</evidence>
<dbReference type="Pfam" id="PF00560">
    <property type="entry name" value="LRR_1"/>
    <property type="match status" value="3"/>
</dbReference>
<evidence type="ECO:0000256" key="11">
    <source>
        <dbReference type="SAM" id="Phobius"/>
    </source>
</evidence>
<comment type="subcellular location">
    <subcellularLocation>
        <location evidence="1">Membrane</location>
        <topology evidence="1">Single-pass membrane protein</topology>
    </subcellularLocation>
</comment>
<evidence type="ECO:0000256" key="8">
    <source>
        <dbReference type="ARBA" id="ARBA00023170"/>
    </source>
</evidence>
<dbReference type="GO" id="GO:0016020">
    <property type="term" value="C:membrane"/>
    <property type="evidence" value="ECO:0007669"/>
    <property type="project" value="UniProtKB-SubCell"/>
</dbReference>
<reference evidence="12" key="1">
    <citation type="submission" date="2020-06" db="EMBL/GenBank/DDBJ databases">
        <authorList>
            <consortium name="Plant Systems Biology data submission"/>
        </authorList>
    </citation>
    <scope>NUCLEOTIDE SEQUENCE</scope>
    <source>
        <strain evidence="12">D6</strain>
    </source>
</reference>
<evidence type="ECO:0000256" key="2">
    <source>
        <dbReference type="ARBA" id="ARBA00022614"/>
    </source>
</evidence>
<evidence type="ECO:0000313" key="12">
    <source>
        <dbReference type="EMBL" id="CAB9513462.1"/>
    </source>
</evidence>
<sequence>MGRATTEDTVRRGMDSVEATTKARENRNSGNDPLYAGDVEHSPTSVPIPEDLPQRNYMFEDGGLQKMEYMYIAIMVLAVVTISVTLALVFGLQTGEDTIIYLPRHSAVPSFVPTASPLFTRGPTSWRQHQLFALVTIYYALGGPNWLHGVGESWLDESKSECEWFSSLHGDFKEDGSYIERFDDVGSVCNDEGKYQTLDLRDIFDTSSPLDGLPNETALLTSLKSIFLEGAGGFTEPFQFMFITPLLHLAGSLEAMSLKNSMVHGYIPSLIGRLTMLRVLDLSHNKLGQAIRSEIGLLTNLKHLKLGNNSFVGQLPTELGLLTALETLDISSNLLTGQIPTEISTLQSKHSLEVFLTDSNQFV</sequence>
<keyword evidence="5" id="KW-0677">Repeat</keyword>
<dbReference type="PRINTS" id="PR00019">
    <property type="entry name" value="LEURICHRPT"/>
</dbReference>
<dbReference type="OrthoDB" id="195103at2759"/>
<evidence type="ECO:0000313" key="13">
    <source>
        <dbReference type="Proteomes" id="UP001153069"/>
    </source>
</evidence>
<dbReference type="EMBL" id="CAICTM010000592">
    <property type="protein sequence ID" value="CAB9513462.1"/>
    <property type="molecule type" value="Genomic_DNA"/>
</dbReference>
<dbReference type="Gene3D" id="3.80.10.10">
    <property type="entry name" value="Ribonuclease Inhibitor"/>
    <property type="match status" value="1"/>
</dbReference>
<dbReference type="Proteomes" id="UP001153069">
    <property type="component" value="Unassembled WGS sequence"/>
</dbReference>
<dbReference type="PANTHER" id="PTHR27000">
    <property type="entry name" value="LEUCINE-RICH REPEAT RECEPTOR-LIKE PROTEIN KINASE FAMILY PROTEIN-RELATED"/>
    <property type="match status" value="1"/>
</dbReference>
<dbReference type="SUPFAM" id="SSF52047">
    <property type="entry name" value="RNI-like"/>
    <property type="match status" value="1"/>
</dbReference>
<dbReference type="InterPro" id="IPR032675">
    <property type="entry name" value="LRR_dom_sf"/>
</dbReference>
<keyword evidence="2" id="KW-0433">Leucine-rich repeat</keyword>
<comment type="caution">
    <text evidence="12">The sequence shown here is derived from an EMBL/GenBank/DDBJ whole genome shotgun (WGS) entry which is preliminary data.</text>
</comment>
<keyword evidence="7 11" id="KW-0472">Membrane</keyword>
<evidence type="ECO:0000256" key="3">
    <source>
        <dbReference type="ARBA" id="ARBA00022692"/>
    </source>
</evidence>
<evidence type="ECO:0000256" key="10">
    <source>
        <dbReference type="SAM" id="MobiDB-lite"/>
    </source>
</evidence>
<protein>
    <submittedName>
        <fullName evidence="12">Leucine rich repeat</fullName>
    </submittedName>
</protein>
<name>A0A9N8HHZ8_9STRA</name>
<evidence type="ECO:0000256" key="1">
    <source>
        <dbReference type="ARBA" id="ARBA00004167"/>
    </source>
</evidence>
<keyword evidence="3 11" id="KW-0812">Transmembrane</keyword>
<keyword evidence="8" id="KW-0675">Receptor</keyword>
<dbReference type="AlphaFoldDB" id="A0A9N8HHZ8"/>
<gene>
    <name evidence="12" type="ORF">SEMRO_593_G172270.1</name>
</gene>
<evidence type="ECO:0000256" key="9">
    <source>
        <dbReference type="ARBA" id="ARBA00023180"/>
    </source>
</evidence>
<feature type="compositionally biased region" description="Basic and acidic residues" evidence="10">
    <location>
        <begin position="1"/>
        <end position="27"/>
    </location>
</feature>
<dbReference type="InterPro" id="IPR001611">
    <property type="entry name" value="Leu-rich_rpt"/>
</dbReference>
<evidence type="ECO:0000256" key="4">
    <source>
        <dbReference type="ARBA" id="ARBA00022729"/>
    </source>
</evidence>
<dbReference type="PANTHER" id="PTHR27000:SF775">
    <property type="entry name" value="PLANT INTRACELLULAR RAS-GROUP-RELATED LRR PROTEIN 3"/>
    <property type="match status" value="1"/>
</dbReference>